<dbReference type="eggNOG" id="COG0587">
    <property type="taxonomic scope" value="Bacteria"/>
</dbReference>
<dbReference type="GO" id="GO:0003887">
    <property type="term" value="F:DNA-directed DNA polymerase activity"/>
    <property type="evidence" value="ECO:0007669"/>
    <property type="project" value="UniProtKB-KW"/>
</dbReference>
<protein>
    <recommendedName>
        <fullName evidence="4">DNA polymerase III subunit alpha</fullName>
        <ecNumber evidence="3">2.7.7.7</ecNumber>
    </recommendedName>
</protein>
<gene>
    <name evidence="12" type="ordered locus">GTNG_2668</name>
</gene>
<dbReference type="InterPro" id="IPR029460">
    <property type="entry name" value="DNAPol_HHH"/>
</dbReference>
<evidence type="ECO:0000256" key="1">
    <source>
        <dbReference type="ARBA" id="ARBA00004496"/>
    </source>
</evidence>
<dbReference type="Pfam" id="PF01336">
    <property type="entry name" value="tRNA_anti-codon"/>
    <property type="match status" value="1"/>
</dbReference>
<sequence length="1095" mass="121299">MAMTFVHLHVLSGYSLFQSTATVEALVAKAKQLGYRALALTDHQVLYGAIPFYRECQRHGLRPIIGMMADVVLDGDSGAFPLVLLAANEEGYRHLIEISTAVQMREEKHVHEAALRRLSGGIIAITPGLNGRVESFLAAGEVAQAKETLLRYRQLFAGRLYIAIQRGERTRAPYESALLRLAEETGVPVVATNEVRYVEREDALAWRCLQAIGDGVPLAHIPEEDERYLAALDEMARRFADLPEALENSMNIANQCELHIEFGHWRLPKFPVPDGETADSYLRRLCEQGLARRVPSADARYRERLEHELHIIQTMRFSDYFLIVADVLAYARQRGILTGPGRGSAAGSLVAYALSITDVDPIEYGLLFERFLNPERVSVPDIDLDFPDDRREEVIRYVVETYGRDHVAQIITFGTFGAKAALRETAKVLGVSGREAERVMALLPNKQGVTISQWHRESAAFRRALRALPDGERWLTIAKKLEGLPRHTSIHAAGVIISPDPLMRHVPLQPSHGEWPLTQYAMGALEALGLLKIDFLGLRTLTLLGQMVRLIERQTGKPFDVRALPLDDEKTYALLSAGDTSGVFQLESSGMKRVLAELRPATLEEIVAVNALYRPGPMNMIPTYIRRKRGEEAISYLHPDLEPILAPTYGVLIYQEQIMQIAARIAGFSLGKADVLRRAVAKKEKALLAEHREAFVAGCVANGYPAPMAEELYRQIVRFADYGFNRSHAVSYTLLSYALAYIKAHYPLCFYAVMLSNASGDREKMVLYSYEAARKGIALLPPSVNRSGYRFAVEGEAIRAGLATVKHVGSAAKLIIDERKENGPFADFFDFAVRLLPKGLARSALEALISAGAFDELGEERGSLLASIEIAIEHVQLMRPYLEAGGLSLKPKYADAPPLSPAERRQREKELLGFAVTPHPAAVCRPLFQAVRAVPAAEVHGSPVVVGGCIAELRKTRTKFGEEMAFITVSDESGELEAVAFPSVYARAAGELEEGNFVLLAGTVDMRAGRRQLVLRRAERLPTSALYIHASLADRSRLSALKLLLEQHRGSTPVYLYDETKRSLLRLPERYGVALTAPLIDELIALFGARRLAVK</sequence>
<dbReference type="InterPro" id="IPR004013">
    <property type="entry name" value="PHP_dom"/>
</dbReference>
<evidence type="ECO:0000256" key="8">
    <source>
        <dbReference type="ARBA" id="ARBA00022932"/>
    </source>
</evidence>
<dbReference type="NCBIfam" id="NF004226">
    <property type="entry name" value="PRK05673.1"/>
    <property type="match status" value="1"/>
</dbReference>
<comment type="subcellular location">
    <subcellularLocation>
        <location evidence="1">Cytoplasm</location>
    </subcellularLocation>
</comment>
<comment type="similarity">
    <text evidence="2">Belongs to the DNA polymerase type-C family. DnaE subfamily.</text>
</comment>
<dbReference type="InterPro" id="IPR004805">
    <property type="entry name" value="DnaE2/DnaE/PolC"/>
</dbReference>
<dbReference type="InterPro" id="IPR040982">
    <property type="entry name" value="DNA_pol3_finger"/>
</dbReference>
<dbReference type="GO" id="GO:0005737">
    <property type="term" value="C:cytoplasm"/>
    <property type="evidence" value="ECO:0007669"/>
    <property type="project" value="UniProtKB-SubCell"/>
</dbReference>
<dbReference type="InterPro" id="IPR041931">
    <property type="entry name" value="DNA_pol3_alpha_thumb_dom"/>
</dbReference>
<evidence type="ECO:0000313" key="12">
    <source>
        <dbReference type="EMBL" id="ABO68013.1"/>
    </source>
</evidence>
<dbReference type="PANTHER" id="PTHR32294">
    <property type="entry name" value="DNA POLYMERASE III SUBUNIT ALPHA"/>
    <property type="match status" value="1"/>
</dbReference>
<dbReference type="InterPro" id="IPR003141">
    <property type="entry name" value="Pol/His_phosphatase_N"/>
</dbReference>
<evidence type="ECO:0000256" key="6">
    <source>
        <dbReference type="ARBA" id="ARBA00022695"/>
    </source>
</evidence>
<dbReference type="Gene3D" id="1.10.150.870">
    <property type="match status" value="1"/>
</dbReference>
<dbReference type="Gene3D" id="1.10.10.1600">
    <property type="entry name" value="Bacterial DNA polymerase III alpha subunit, thumb domain"/>
    <property type="match status" value="1"/>
</dbReference>
<dbReference type="Proteomes" id="UP000001578">
    <property type="component" value="Chromosome"/>
</dbReference>
<evidence type="ECO:0000256" key="7">
    <source>
        <dbReference type="ARBA" id="ARBA00022705"/>
    </source>
</evidence>
<dbReference type="HOGENOM" id="CLU_001600_0_1_9"/>
<keyword evidence="5" id="KW-0808">Transferase</keyword>
<evidence type="ECO:0000259" key="11">
    <source>
        <dbReference type="SMART" id="SM00481"/>
    </source>
</evidence>
<keyword evidence="7" id="KW-0235">DNA replication</keyword>
<dbReference type="InterPro" id="IPR016195">
    <property type="entry name" value="Pol/histidinol_Pase-like"/>
</dbReference>
<dbReference type="EMBL" id="CP000557">
    <property type="protein sequence ID" value="ABO68013.1"/>
    <property type="molecule type" value="Genomic_DNA"/>
</dbReference>
<dbReference type="InterPro" id="IPR011708">
    <property type="entry name" value="DNA_pol3_alpha_NTPase_dom"/>
</dbReference>
<evidence type="ECO:0000256" key="10">
    <source>
        <dbReference type="ARBA" id="ARBA00049244"/>
    </source>
</evidence>
<evidence type="ECO:0000313" key="13">
    <source>
        <dbReference type="Proteomes" id="UP000001578"/>
    </source>
</evidence>
<reference evidence="12 13" key="1">
    <citation type="journal article" date="2007" name="Proc. Natl. Acad. Sci. U.S.A.">
        <title>Genome and proteome of long-chain alkane degrading Geobacillus thermodenitrificans NG80-2 isolated from a deep-subsurface oil reservoir.</title>
        <authorList>
            <person name="Feng L."/>
            <person name="Wang W."/>
            <person name="Cheng J."/>
            <person name="Ren Y."/>
            <person name="Zhao G."/>
            <person name="Gao C."/>
            <person name="Tang Y."/>
            <person name="Liu X."/>
            <person name="Han W."/>
            <person name="Peng X."/>
            <person name="Liu R."/>
            <person name="Wang L."/>
        </authorList>
    </citation>
    <scope>NUCLEOTIDE SEQUENCE [LARGE SCALE GENOMIC DNA]</scope>
    <source>
        <strain evidence="12 13">NG80-2</strain>
    </source>
</reference>
<comment type="catalytic activity">
    <reaction evidence="10">
        <text>DNA(n) + a 2'-deoxyribonucleoside 5'-triphosphate = DNA(n+1) + diphosphate</text>
        <dbReference type="Rhea" id="RHEA:22508"/>
        <dbReference type="Rhea" id="RHEA-COMP:17339"/>
        <dbReference type="Rhea" id="RHEA-COMP:17340"/>
        <dbReference type="ChEBI" id="CHEBI:33019"/>
        <dbReference type="ChEBI" id="CHEBI:61560"/>
        <dbReference type="ChEBI" id="CHEBI:173112"/>
        <dbReference type="EC" id="2.7.7.7"/>
    </reaction>
</comment>
<name>A4IRQ9_GEOTN</name>
<dbReference type="Gene3D" id="3.20.20.140">
    <property type="entry name" value="Metal-dependent hydrolases"/>
    <property type="match status" value="1"/>
</dbReference>
<evidence type="ECO:0000256" key="5">
    <source>
        <dbReference type="ARBA" id="ARBA00022679"/>
    </source>
</evidence>
<feature type="domain" description="Polymerase/histidinol phosphatase N-terminal" evidence="11">
    <location>
        <begin position="6"/>
        <end position="73"/>
    </location>
</feature>
<organism evidence="12 13">
    <name type="scientific">Geobacillus thermodenitrificans (strain NG80-2)</name>
    <dbReference type="NCBI Taxonomy" id="420246"/>
    <lineage>
        <taxon>Bacteria</taxon>
        <taxon>Bacillati</taxon>
        <taxon>Bacillota</taxon>
        <taxon>Bacilli</taxon>
        <taxon>Bacillales</taxon>
        <taxon>Anoxybacillaceae</taxon>
        <taxon>Geobacillus</taxon>
    </lineage>
</organism>
<comment type="function">
    <text evidence="9">DNA polymerase III is a complex, multichain enzyme responsible for most of the replicative synthesis in bacteria. This DNA polymerase also exhibits 3' to 5' exonuclease activity. The alpha chain is the DNA polymerase.</text>
</comment>
<dbReference type="SMART" id="SM00481">
    <property type="entry name" value="POLIIIAc"/>
    <property type="match status" value="1"/>
</dbReference>
<dbReference type="GO" id="GO:0006260">
    <property type="term" value="P:DNA replication"/>
    <property type="evidence" value="ECO:0007669"/>
    <property type="project" value="UniProtKB-KW"/>
</dbReference>
<keyword evidence="6" id="KW-0548">Nucleotidyltransferase</keyword>
<dbReference type="PANTHER" id="PTHR32294:SF0">
    <property type="entry name" value="DNA POLYMERASE III SUBUNIT ALPHA"/>
    <property type="match status" value="1"/>
</dbReference>
<dbReference type="EC" id="2.7.7.7" evidence="3"/>
<evidence type="ECO:0000256" key="4">
    <source>
        <dbReference type="ARBA" id="ARBA00019114"/>
    </source>
</evidence>
<accession>A4IRQ9</accession>
<evidence type="ECO:0000256" key="2">
    <source>
        <dbReference type="ARBA" id="ARBA00009496"/>
    </source>
</evidence>
<evidence type="ECO:0000256" key="9">
    <source>
        <dbReference type="ARBA" id="ARBA00025611"/>
    </source>
</evidence>
<dbReference type="KEGG" id="gtn:GTNG_2668"/>
<dbReference type="InterPro" id="IPR004365">
    <property type="entry name" value="NA-bd_OB_tRNA"/>
</dbReference>
<keyword evidence="8" id="KW-0239">DNA-directed DNA polymerase</keyword>
<dbReference type="Pfam" id="PF17657">
    <property type="entry name" value="DNA_pol3_finger"/>
    <property type="match status" value="1"/>
</dbReference>
<dbReference type="SUPFAM" id="SSF89550">
    <property type="entry name" value="PHP domain-like"/>
    <property type="match status" value="1"/>
</dbReference>
<dbReference type="GO" id="GO:0008408">
    <property type="term" value="F:3'-5' exonuclease activity"/>
    <property type="evidence" value="ECO:0007669"/>
    <property type="project" value="InterPro"/>
</dbReference>
<dbReference type="Pfam" id="PF07733">
    <property type="entry name" value="DNA_pol3_alpha"/>
    <property type="match status" value="1"/>
</dbReference>
<dbReference type="Pfam" id="PF14579">
    <property type="entry name" value="HHH_6"/>
    <property type="match status" value="1"/>
</dbReference>
<evidence type="ECO:0000256" key="3">
    <source>
        <dbReference type="ARBA" id="ARBA00012417"/>
    </source>
</evidence>
<proteinExistence type="inferred from homology"/>
<dbReference type="GO" id="GO:0003676">
    <property type="term" value="F:nucleic acid binding"/>
    <property type="evidence" value="ECO:0007669"/>
    <property type="project" value="InterPro"/>
</dbReference>
<dbReference type="AlphaFoldDB" id="A4IRQ9"/>
<dbReference type="CDD" id="cd04485">
    <property type="entry name" value="DnaE_OBF"/>
    <property type="match status" value="1"/>
</dbReference>
<dbReference type="NCBIfam" id="TIGR00594">
    <property type="entry name" value="polc"/>
    <property type="match status" value="1"/>
</dbReference>
<dbReference type="Pfam" id="PF02811">
    <property type="entry name" value="PHP"/>
    <property type="match status" value="1"/>
</dbReference>